<evidence type="ECO:0000313" key="2">
    <source>
        <dbReference type="Proteomes" id="UP000252008"/>
    </source>
</evidence>
<organism evidence="1 2">
    <name type="scientific">Mycolicibacterium parafortuitum</name>
    <name type="common">Mycobacterium parafortuitum</name>
    <dbReference type="NCBI Taxonomy" id="39692"/>
    <lineage>
        <taxon>Bacteria</taxon>
        <taxon>Bacillati</taxon>
        <taxon>Actinomycetota</taxon>
        <taxon>Actinomycetes</taxon>
        <taxon>Mycobacteriales</taxon>
        <taxon>Mycobacteriaceae</taxon>
        <taxon>Mycolicibacterium</taxon>
    </lineage>
</organism>
<gene>
    <name evidence="1" type="ORF">MPP7335_03219</name>
</gene>
<dbReference type="AlphaFoldDB" id="A0A375YJZ5"/>
<evidence type="ECO:0000313" key="1">
    <source>
        <dbReference type="EMBL" id="SRX81467.1"/>
    </source>
</evidence>
<accession>A0A375YJZ5</accession>
<reference evidence="1 2" key="1">
    <citation type="submission" date="2018-05" db="EMBL/GenBank/DDBJ databases">
        <authorList>
            <consortium name="IHU Genomes"/>
        </authorList>
    </citation>
    <scope>NUCLEOTIDE SEQUENCE [LARGE SCALE GENOMIC DNA]</scope>
    <source>
        <strain evidence="1 2">P7335</strain>
    </source>
</reference>
<proteinExistence type="predicted"/>
<sequence>MNCEDVRRDGFGEHLRGIRPGGMAAYTAAGEE</sequence>
<keyword evidence="2" id="KW-1185">Reference proteome</keyword>
<protein>
    <submittedName>
        <fullName evidence="1">Uncharacterized protein</fullName>
    </submittedName>
</protein>
<dbReference type="EMBL" id="UEGS01000001">
    <property type="protein sequence ID" value="SRX81467.1"/>
    <property type="molecule type" value="Genomic_DNA"/>
</dbReference>
<name>A0A375YJZ5_MYCPF</name>
<dbReference type="Proteomes" id="UP000252008">
    <property type="component" value="Unassembled WGS sequence"/>
</dbReference>